<evidence type="ECO:0000256" key="3">
    <source>
        <dbReference type="ARBA" id="ARBA00023125"/>
    </source>
</evidence>
<dbReference type="PRINTS" id="PR00455">
    <property type="entry name" value="HTHTETR"/>
</dbReference>
<keyword evidence="4" id="KW-0804">Transcription</keyword>
<dbReference type="SUPFAM" id="SSF46689">
    <property type="entry name" value="Homeodomain-like"/>
    <property type="match status" value="1"/>
</dbReference>
<keyword evidence="3 5" id="KW-0238">DNA-binding</keyword>
<keyword evidence="2" id="KW-0805">Transcription regulation</keyword>
<evidence type="ECO:0000256" key="5">
    <source>
        <dbReference type="PROSITE-ProRule" id="PRU00335"/>
    </source>
</evidence>
<organism evidence="8 9">
    <name type="scientific">Cryptosporangium minutisporangium</name>
    <dbReference type="NCBI Taxonomy" id="113569"/>
    <lineage>
        <taxon>Bacteria</taxon>
        <taxon>Bacillati</taxon>
        <taxon>Actinomycetota</taxon>
        <taxon>Actinomycetes</taxon>
        <taxon>Cryptosporangiales</taxon>
        <taxon>Cryptosporangiaceae</taxon>
        <taxon>Cryptosporangium</taxon>
    </lineage>
</organism>
<dbReference type="SUPFAM" id="SSF48498">
    <property type="entry name" value="Tetracyclin repressor-like, C-terminal domain"/>
    <property type="match status" value="1"/>
</dbReference>
<dbReference type="InterPro" id="IPR009057">
    <property type="entry name" value="Homeodomain-like_sf"/>
</dbReference>
<dbReference type="Gene3D" id="1.10.357.10">
    <property type="entry name" value="Tetracycline Repressor, domain 2"/>
    <property type="match status" value="1"/>
</dbReference>
<evidence type="ECO:0000256" key="4">
    <source>
        <dbReference type="ARBA" id="ARBA00023163"/>
    </source>
</evidence>
<dbReference type="PANTHER" id="PTHR47506:SF6">
    <property type="entry name" value="HTH-TYPE TRANSCRIPTIONAL REPRESSOR NEMR"/>
    <property type="match status" value="1"/>
</dbReference>
<evidence type="ECO:0000256" key="2">
    <source>
        <dbReference type="ARBA" id="ARBA00023015"/>
    </source>
</evidence>
<name>A0ABP6T9R1_9ACTN</name>
<sequence>MVNQPVDVDPGAPPPGEAEPAGRRRPRGSYSKGRAKRAEILREAVRVFAESGYRGGSLKEIADRVGLSQAGLLHHFASKEHLLAEVIAARDAEDMARMHVQDERVALHRITEQVRYNTTVPGLVQLYTTLAGEAVAEGHPAHEHFAERYRSLRGLLRRAVAEAQQAGEVPGDLDPDATATTLVALMDGLQIQWLLEPDAVDMPAVFETFLALLRNQRDTA</sequence>
<accession>A0ABP6T9R1</accession>
<feature type="DNA-binding region" description="H-T-H motif" evidence="5">
    <location>
        <begin position="57"/>
        <end position="76"/>
    </location>
</feature>
<feature type="region of interest" description="Disordered" evidence="6">
    <location>
        <begin position="1"/>
        <end position="35"/>
    </location>
</feature>
<keyword evidence="1" id="KW-0678">Repressor</keyword>
<dbReference type="Proteomes" id="UP001501676">
    <property type="component" value="Unassembled WGS sequence"/>
</dbReference>
<dbReference type="EMBL" id="BAAAYN010000061">
    <property type="protein sequence ID" value="GAA3396879.1"/>
    <property type="molecule type" value="Genomic_DNA"/>
</dbReference>
<evidence type="ECO:0000313" key="8">
    <source>
        <dbReference type="EMBL" id="GAA3396879.1"/>
    </source>
</evidence>
<dbReference type="InterPro" id="IPR039538">
    <property type="entry name" value="BetI_C"/>
</dbReference>
<dbReference type="InterPro" id="IPR001647">
    <property type="entry name" value="HTH_TetR"/>
</dbReference>
<dbReference type="PROSITE" id="PS50977">
    <property type="entry name" value="HTH_TETR_2"/>
    <property type="match status" value="1"/>
</dbReference>
<reference evidence="9" key="1">
    <citation type="journal article" date="2019" name="Int. J. Syst. Evol. Microbiol.">
        <title>The Global Catalogue of Microorganisms (GCM) 10K type strain sequencing project: providing services to taxonomists for standard genome sequencing and annotation.</title>
        <authorList>
            <consortium name="The Broad Institute Genomics Platform"/>
            <consortium name="The Broad Institute Genome Sequencing Center for Infectious Disease"/>
            <person name="Wu L."/>
            <person name="Ma J."/>
        </authorList>
    </citation>
    <scope>NUCLEOTIDE SEQUENCE [LARGE SCALE GENOMIC DNA]</scope>
    <source>
        <strain evidence="9">JCM 9458</strain>
    </source>
</reference>
<dbReference type="Pfam" id="PF00440">
    <property type="entry name" value="TetR_N"/>
    <property type="match status" value="1"/>
</dbReference>
<protein>
    <submittedName>
        <fullName evidence="8">TetR/AcrR family transcriptional regulator</fullName>
    </submittedName>
</protein>
<evidence type="ECO:0000313" key="9">
    <source>
        <dbReference type="Proteomes" id="UP001501676"/>
    </source>
</evidence>
<dbReference type="Pfam" id="PF13977">
    <property type="entry name" value="TetR_C_6"/>
    <property type="match status" value="1"/>
</dbReference>
<comment type="caution">
    <text evidence="8">The sequence shown here is derived from an EMBL/GenBank/DDBJ whole genome shotgun (WGS) entry which is preliminary data.</text>
</comment>
<evidence type="ECO:0000256" key="6">
    <source>
        <dbReference type="SAM" id="MobiDB-lite"/>
    </source>
</evidence>
<feature type="domain" description="HTH tetR-type" evidence="7">
    <location>
        <begin position="34"/>
        <end position="94"/>
    </location>
</feature>
<dbReference type="PANTHER" id="PTHR47506">
    <property type="entry name" value="TRANSCRIPTIONAL REGULATORY PROTEIN"/>
    <property type="match status" value="1"/>
</dbReference>
<dbReference type="InterPro" id="IPR036271">
    <property type="entry name" value="Tet_transcr_reg_TetR-rel_C_sf"/>
</dbReference>
<evidence type="ECO:0000256" key="1">
    <source>
        <dbReference type="ARBA" id="ARBA00022491"/>
    </source>
</evidence>
<proteinExistence type="predicted"/>
<keyword evidence="9" id="KW-1185">Reference proteome</keyword>
<evidence type="ECO:0000259" key="7">
    <source>
        <dbReference type="PROSITE" id="PS50977"/>
    </source>
</evidence>
<gene>
    <name evidence="8" type="ORF">GCM10020369_75100</name>
</gene>